<dbReference type="AlphaFoldDB" id="A0A1D6GKX4"/>
<evidence type="ECO:0000313" key="1">
    <source>
        <dbReference type="EMBL" id="AQK63962.1"/>
    </source>
</evidence>
<protein>
    <submittedName>
        <fullName evidence="1">Uncharacterized protein</fullName>
    </submittedName>
</protein>
<reference evidence="1" key="1">
    <citation type="submission" date="2015-12" db="EMBL/GenBank/DDBJ databases">
        <title>Update maize B73 reference genome by single molecule sequencing technologies.</title>
        <authorList>
            <consortium name="Maize Genome Sequencing Project"/>
            <person name="Ware D."/>
        </authorList>
    </citation>
    <scope>NUCLEOTIDE SEQUENCE</scope>
    <source>
        <tissue evidence="1">Seedling</tissue>
    </source>
</reference>
<gene>
    <name evidence="1" type="ORF">ZEAMMB73_Zm00001d013606</name>
</gene>
<name>A0A1D6GKX4_MAIZE</name>
<dbReference type="EMBL" id="CM000781">
    <property type="protein sequence ID" value="AQK63962.1"/>
    <property type="molecule type" value="Genomic_DNA"/>
</dbReference>
<accession>A0A1D6GKX4</accession>
<sequence length="50" mass="5719">MYFFCYVIFHCPLSILVPGLGFCFLYFFSMSSSYCSCPSSKFCRVVSVFG</sequence>
<organism evidence="1">
    <name type="scientific">Zea mays</name>
    <name type="common">Maize</name>
    <dbReference type="NCBI Taxonomy" id="4577"/>
    <lineage>
        <taxon>Eukaryota</taxon>
        <taxon>Viridiplantae</taxon>
        <taxon>Streptophyta</taxon>
        <taxon>Embryophyta</taxon>
        <taxon>Tracheophyta</taxon>
        <taxon>Spermatophyta</taxon>
        <taxon>Magnoliopsida</taxon>
        <taxon>Liliopsida</taxon>
        <taxon>Poales</taxon>
        <taxon>Poaceae</taxon>
        <taxon>PACMAD clade</taxon>
        <taxon>Panicoideae</taxon>
        <taxon>Andropogonodae</taxon>
        <taxon>Andropogoneae</taxon>
        <taxon>Tripsacinae</taxon>
        <taxon>Zea</taxon>
    </lineage>
</organism>
<proteinExistence type="predicted"/>